<dbReference type="GeneID" id="95773778"/>
<proteinExistence type="predicted"/>
<sequence>MPLVKNGALAADLFVAVADGEPLPDGPVIVSAARLLADGPALIIRNGEIGVAWPNDKDVAELQPFLSRLSLITLAFPKLRDGRAYSQARLLRERYGYKGELRAVGNVLRDQVLMMVRAGFDAFSLEKAADVEAFGKAVATYSVFYQPTGDHRPTVRDARTAPAATGG</sequence>
<dbReference type="InterPro" id="IPR008318">
    <property type="entry name" value="UCP030820"/>
</dbReference>
<dbReference type="Proteomes" id="UP000305131">
    <property type="component" value="Unassembled WGS sequence"/>
</dbReference>
<organism evidence="1 2">
    <name type="scientific">Xanthobacter autotrophicus</name>
    <dbReference type="NCBI Taxonomy" id="280"/>
    <lineage>
        <taxon>Bacteria</taxon>
        <taxon>Pseudomonadati</taxon>
        <taxon>Pseudomonadota</taxon>
        <taxon>Alphaproteobacteria</taxon>
        <taxon>Hyphomicrobiales</taxon>
        <taxon>Xanthobacteraceae</taxon>
        <taxon>Xanthobacter</taxon>
    </lineage>
</organism>
<reference evidence="1 2" key="1">
    <citation type="submission" date="2019-05" db="EMBL/GenBank/DDBJ databases">
        <authorList>
            <person name="Zhou X."/>
        </authorList>
    </citation>
    <scope>NUCLEOTIDE SEQUENCE [LARGE SCALE GENOMIC DNA]</scope>
    <source>
        <strain evidence="1 2">DSM 432</strain>
    </source>
</reference>
<comment type="caution">
    <text evidence="1">The sequence shown here is derived from an EMBL/GenBank/DDBJ whole genome shotgun (WGS) entry which is preliminary data.</text>
</comment>
<evidence type="ECO:0000313" key="1">
    <source>
        <dbReference type="EMBL" id="TLX42970.1"/>
    </source>
</evidence>
<name>A0A6C1KFJ8_XANAU</name>
<dbReference type="EMBL" id="VAUP01000022">
    <property type="protein sequence ID" value="TLX42970.1"/>
    <property type="molecule type" value="Genomic_DNA"/>
</dbReference>
<protein>
    <submittedName>
        <fullName evidence="1">DUF934 domain-containing protein</fullName>
    </submittedName>
</protein>
<dbReference type="AlphaFoldDB" id="A0A6C1KFJ8"/>
<evidence type="ECO:0000313" key="2">
    <source>
        <dbReference type="Proteomes" id="UP000305131"/>
    </source>
</evidence>
<dbReference type="Pfam" id="PF06073">
    <property type="entry name" value="DUF934"/>
    <property type="match status" value="1"/>
</dbReference>
<dbReference type="RefSeq" id="WP_138399327.1">
    <property type="nucleotide sequence ID" value="NZ_JBAFVI010000002.1"/>
</dbReference>
<dbReference type="PIRSF" id="PIRSF030820">
    <property type="entry name" value="UCP030820"/>
    <property type="match status" value="1"/>
</dbReference>
<accession>A0A6C1KFJ8</accession>
<gene>
    <name evidence="1" type="ORF">FBQ73_09965</name>
</gene>
<dbReference type="OrthoDB" id="9800421at2"/>